<comment type="caution">
    <text evidence="2">The sequence shown here is derived from an EMBL/GenBank/DDBJ whole genome shotgun (WGS) entry which is preliminary data.</text>
</comment>
<dbReference type="EMBL" id="JBAFSM010000023">
    <property type="protein sequence ID" value="MEG3438099.1"/>
    <property type="molecule type" value="Genomic_DNA"/>
</dbReference>
<name>A0AAW9QYB4_9CHRO</name>
<dbReference type="AlphaFoldDB" id="A0AAW9QYB4"/>
<evidence type="ECO:0000313" key="3">
    <source>
        <dbReference type="Proteomes" id="UP001328733"/>
    </source>
</evidence>
<gene>
    <name evidence="2" type="ORF">V0288_13305</name>
</gene>
<keyword evidence="2" id="KW-0326">Glycosidase</keyword>
<feature type="domain" description="Phosphodiester glycosidase" evidence="1">
    <location>
        <begin position="74"/>
        <end position="280"/>
    </location>
</feature>
<dbReference type="PANTHER" id="PTHR40446">
    <property type="entry name" value="N-ACETYLGLUCOSAMINE-1-PHOSPHODIESTER ALPHA-N-ACETYLGLUCOSAMINIDASE"/>
    <property type="match status" value="1"/>
</dbReference>
<dbReference type="PANTHER" id="PTHR40446:SF2">
    <property type="entry name" value="N-ACETYLGLUCOSAMINE-1-PHOSPHODIESTER ALPHA-N-ACETYLGLUCOSAMINIDASE"/>
    <property type="match status" value="1"/>
</dbReference>
<dbReference type="RefSeq" id="WP_332865582.1">
    <property type="nucleotide sequence ID" value="NZ_JBAFSM010000023.1"/>
</dbReference>
<dbReference type="InterPro" id="IPR018711">
    <property type="entry name" value="NAGPA"/>
</dbReference>
<reference evidence="2 3" key="1">
    <citation type="submission" date="2024-01" db="EMBL/GenBank/DDBJ databases">
        <title>Genomic insights into the taxonomy and metabolism of the cyanobacterium Pannus brasiliensis CCIBt3594.</title>
        <authorList>
            <person name="Machado M."/>
            <person name="Botero N.B."/>
            <person name="Andreote A.P.D."/>
            <person name="Feitosa A.M.T."/>
            <person name="Popin R."/>
            <person name="Sivonen K."/>
            <person name="Fiore M.F."/>
        </authorList>
    </citation>
    <scope>NUCLEOTIDE SEQUENCE [LARGE SCALE GENOMIC DNA]</scope>
    <source>
        <strain evidence="2 3">CCIBt3594</strain>
    </source>
</reference>
<accession>A0AAW9QYB4</accession>
<sequence>MNRFSRWFLLFFASLTGLVLLTLSIRANPSLEYKTFDRPGTRIHTLLIPANSGYRVGIAVSENLEPLKNIAEKNKAIAAMNAGYFDPKNGQTTSFIIRNGRLVADPRKNDRLMKNPDLQPYLSRILNRGEWRQYRCGNKFQYSIDSRNSPIPSGCEILNSVGAGPVLLPKLTAREEAFTVYEKGKLIRDSIGVNQRNARSAIGITKDGDLLWVMVEKKSINGGFTLPELANFVKGMGAIEALNLDGGSSSSFYYQGISEYGQIDKDGAPVKRPIKSALILY</sequence>
<dbReference type="Proteomes" id="UP001328733">
    <property type="component" value="Unassembled WGS sequence"/>
</dbReference>
<protein>
    <submittedName>
        <fullName evidence="2">Phosphodiester glycosidase family protein</fullName>
    </submittedName>
</protein>
<organism evidence="2 3">
    <name type="scientific">Pannus brasiliensis CCIBt3594</name>
    <dbReference type="NCBI Taxonomy" id="1427578"/>
    <lineage>
        <taxon>Bacteria</taxon>
        <taxon>Bacillati</taxon>
        <taxon>Cyanobacteriota</taxon>
        <taxon>Cyanophyceae</taxon>
        <taxon>Oscillatoriophycideae</taxon>
        <taxon>Chroococcales</taxon>
        <taxon>Microcystaceae</taxon>
        <taxon>Pannus</taxon>
    </lineage>
</organism>
<evidence type="ECO:0000259" key="1">
    <source>
        <dbReference type="Pfam" id="PF09992"/>
    </source>
</evidence>
<proteinExistence type="predicted"/>
<evidence type="ECO:0000313" key="2">
    <source>
        <dbReference type="EMBL" id="MEG3438099.1"/>
    </source>
</evidence>
<dbReference type="Pfam" id="PF09992">
    <property type="entry name" value="NAGPA"/>
    <property type="match status" value="1"/>
</dbReference>
<keyword evidence="2" id="KW-0378">Hydrolase</keyword>
<dbReference type="GO" id="GO:0016798">
    <property type="term" value="F:hydrolase activity, acting on glycosyl bonds"/>
    <property type="evidence" value="ECO:0007669"/>
    <property type="project" value="UniProtKB-KW"/>
</dbReference>
<keyword evidence="3" id="KW-1185">Reference proteome</keyword>